<comment type="caution">
    <text evidence="2">The sequence shown here is derived from an EMBL/GenBank/DDBJ whole genome shotgun (WGS) entry which is preliminary data.</text>
</comment>
<dbReference type="PANTHER" id="PTHR33395">
    <property type="entry name" value="TRANSCRIPTASE, PUTATIVE-RELATED-RELATED"/>
    <property type="match status" value="1"/>
</dbReference>
<dbReference type="EMBL" id="BAAFJT010000002">
    <property type="protein sequence ID" value="GAB0183447.1"/>
    <property type="molecule type" value="Genomic_DNA"/>
</dbReference>
<dbReference type="Proteomes" id="UP001623348">
    <property type="component" value="Unassembled WGS sequence"/>
</dbReference>
<evidence type="ECO:0000313" key="3">
    <source>
        <dbReference type="Proteomes" id="UP001623348"/>
    </source>
</evidence>
<reference evidence="2 3" key="1">
    <citation type="submission" date="2024-06" db="EMBL/GenBank/DDBJ databases">
        <title>The draft genome of Grus japonensis, version 3.</title>
        <authorList>
            <person name="Nabeshima K."/>
            <person name="Suzuki S."/>
            <person name="Onuma M."/>
        </authorList>
    </citation>
    <scope>NUCLEOTIDE SEQUENCE [LARGE SCALE GENOMIC DNA]</scope>
    <source>
        <strain evidence="2 3">451A</strain>
    </source>
</reference>
<feature type="region of interest" description="Disordered" evidence="1">
    <location>
        <begin position="81"/>
        <end position="106"/>
    </location>
</feature>
<evidence type="ECO:0000313" key="2">
    <source>
        <dbReference type="EMBL" id="GAB0183447.1"/>
    </source>
</evidence>
<protein>
    <submittedName>
        <fullName evidence="2">Mitochondrial enolase superfamily member 1</fullName>
    </submittedName>
</protein>
<gene>
    <name evidence="2" type="ORF">GRJ2_000810000</name>
</gene>
<organism evidence="2 3">
    <name type="scientific">Grus japonensis</name>
    <name type="common">Japanese crane</name>
    <name type="synonym">Red-crowned crane</name>
    <dbReference type="NCBI Taxonomy" id="30415"/>
    <lineage>
        <taxon>Eukaryota</taxon>
        <taxon>Metazoa</taxon>
        <taxon>Chordata</taxon>
        <taxon>Craniata</taxon>
        <taxon>Vertebrata</taxon>
        <taxon>Euteleostomi</taxon>
        <taxon>Archelosauria</taxon>
        <taxon>Archosauria</taxon>
        <taxon>Dinosauria</taxon>
        <taxon>Saurischia</taxon>
        <taxon>Theropoda</taxon>
        <taxon>Coelurosauria</taxon>
        <taxon>Aves</taxon>
        <taxon>Neognathae</taxon>
        <taxon>Neoaves</taxon>
        <taxon>Gruiformes</taxon>
        <taxon>Gruidae</taxon>
        <taxon>Grus</taxon>
    </lineage>
</organism>
<accession>A0ABC9WFK3</accession>
<evidence type="ECO:0000256" key="1">
    <source>
        <dbReference type="SAM" id="MobiDB-lite"/>
    </source>
</evidence>
<sequence length="167" mass="19307">MYVRVARDQSGKAKALIELNLARDIKDNKKSFYRYVSVKRKTRENVGPLQNETGDLVTQDVEKAEVLNNLFASVFTSKRLSHTTQASEGKGRDWENEEPPTVGEDQVRDHLRKLKVQKSMRHDEMHPRVLRELVDEVAKPLSILFEKSWQSSEAPTDWKRGKTTPIF</sequence>
<name>A0ABC9WFK3_GRUJA</name>
<dbReference type="AlphaFoldDB" id="A0ABC9WFK3"/>
<dbReference type="PANTHER" id="PTHR33395:SF22">
    <property type="entry name" value="REVERSE TRANSCRIPTASE DOMAIN-CONTAINING PROTEIN"/>
    <property type="match status" value="1"/>
</dbReference>
<keyword evidence="3" id="KW-1185">Reference proteome</keyword>
<proteinExistence type="predicted"/>